<gene>
    <name evidence="1" type="ORF">NYO99_04115</name>
</gene>
<organism evidence="1 2">
    <name type="scientific">Roseateles hydrophilus</name>
    <dbReference type="NCBI Taxonomy" id="2975054"/>
    <lineage>
        <taxon>Bacteria</taxon>
        <taxon>Pseudomonadati</taxon>
        <taxon>Pseudomonadota</taxon>
        <taxon>Betaproteobacteria</taxon>
        <taxon>Burkholderiales</taxon>
        <taxon>Sphaerotilaceae</taxon>
        <taxon>Roseateles</taxon>
    </lineage>
</organism>
<accession>A0ACC6C6V2</accession>
<dbReference type="EMBL" id="JAPPUY010000001">
    <property type="protein sequence ID" value="MCY4744148.1"/>
    <property type="molecule type" value="Genomic_DNA"/>
</dbReference>
<comment type="caution">
    <text evidence="1">The sequence shown here is derived from an EMBL/GenBank/DDBJ whole genome shotgun (WGS) entry which is preliminary data.</text>
</comment>
<keyword evidence="2" id="KW-1185">Reference proteome</keyword>
<dbReference type="Proteomes" id="UP001076464">
    <property type="component" value="Unassembled WGS sequence"/>
</dbReference>
<protein>
    <submittedName>
        <fullName evidence="1">DUF3011 domain-containing protein</fullName>
    </submittedName>
</protein>
<name>A0ACC6C6V2_9BURK</name>
<evidence type="ECO:0000313" key="1">
    <source>
        <dbReference type="EMBL" id="MCY4744148.1"/>
    </source>
</evidence>
<sequence>MLARRCQQWTAALVSLGLVALPMPAVAEQNLSCDSHGFKYRYCRADTDNRVELIRKHSLFDCREGRSWGYDRYGVWVDHGCSAEFRVGRDGHHDRNKAIGIGVAVLGLAALAAAANSRKQQAQQEAEGDVPAWAVGQFSGYDEQERVEVRLHILPGGGVTGSAGDHEFSGQWRNGQLDAGKQRFRVERSGSGFLATDVRDDRHRVSFRLASSGY</sequence>
<reference evidence="1" key="1">
    <citation type="submission" date="2022-08" db="EMBL/GenBank/DDBJ databases">
        <title>Genome sequencing of Pelomonas sp. UHG3.</title>
        <authorList>
            <person name="So Y."/>
        </authorList>
    </citation>
    <scope>NUCLEOTIDE SEQUENCE</scope>
    <source>
        <strain evidence="1">UHG3</strain>
    </source>
</reference>
<proteinExistence type="predicted"/>
<evidence type="ECO:0000313" key="2">
    <source>
        <dbReference type="Proteomes" id="UP001076464"/>
    </source>
</evidence>